<proteinExistence type="predicted"/>
<keyword evidence="3" id="KW-1185">Reference proteome</keyword>
<reference evidence="2 3" key="1">
    <citation type="submission" date="2024-01" db="EMBL/GenBank/DDBJ databases">
        <title>The genomes of 5 underutilized Papilionoideae crops provide insights into root nodulation and disease resistanc.</title>
        <authorList>
            <person name="Jiang F."/>
        </authorList>
    </citation>
    <scope>NUCLEOTIDE SEQUENCE [LARGE SCALE GENOMIC DNA]</scope>
    <source>
        <strain evidence="2">LVBAO_FW01</strain>
        <tissue evidence="2">Leaves</tissue>
    </source>
</reference>
<feature type="compositionally biased region" description="Polar residues" evidence="1">
    <location>
        <begin position="71"/>
        <end position="81"/>
    </location>
</feature>
<evidence type="ECO:0000313" key="2">
    <source>
        <dbReference type="EMBL" id="KAK7298932.1"/>
    </source>
</evidence>
<feature type="region of interest" description="Disordered" evidence="1">
    <location>
        <begin position="1"/>
        <end position="21"/>
    </location>
</feature>
<comment type="caution">
    <text evidence="2">The sequence shown here is derived from an EMBL/GenBank/DDBJ whole genome shotgun (WGS) entry which is preliminary data.</text>
</comment>
<feature type="region of interest" description="Disordered" evidence="1">
    <location>
        <begin position="62"/>
        <end position="81"/>
    </location>
</feature>
<accession>A0AAN9JGY6</accession>
<protein>
    <submittedName>
        <fullName evidence="2">Uncharacterized protein</fullName>
    </submittedName>
</protein>
<dbReference type="AlphaFoldDB" id="A0AAN9JGY6"/>
<dbReference type="EMBL" id="JAYMYQ010000023">
    <property type="protein sequence ID" value="KAK7298932.1"/>
    <property type="molecule type" value="Genomic_DNA"/>
</dbReference>
<dbReference type="Proteomes" id="UP001367508">
    <property type="component" value="Unassembled WGS sequence"/>
</dbReference>
<organism evidence="2 3">
    <name type="scientific">Canavalia gladiata</name>
    <name type="common">Sword bean</name>
    <name type="synonym">Dolichos gladiatus</name>
    <dbReference type="NCBI Taxonomy" id="3824"/>
    <lineage>
        <taxon>Eukaryota</taxon>
        <taxon>Viridiplantae</taxon>
        <taxon>Streptophyta</taxon>
        <taxon>Embryophyta</taxon>
        <taxon>Tracheophyta</taxon>
        <taxon>Spermatophyta</taxon>
        <taxon>Magnoliopsida</taxon>
        <taxon>eudicotyledons</taxon>
        <taxon>Gunneridae</taxon>
        <taxon>Pentapetalae</taxon>
        <taxon>rosids</taxon>
        <taxon>fabids</taxon>
        <taxon>Fabales</taxon>
        <taxon>Fabaceae</taxon>
        <taxon>Papilionoideae</taxon>
        <taxon>50 kb inversion clade</taxon>
        <taxon>NPAAA clade</taxon>
        <taxon>indigoferoid/millettioid clade</taxon>
        <taxon>Phaseoleae</taxon>
        <taxon>Canavalia</taxon>
    </lineage>
</organism>
<sequence>MSRSFNCPSETRSRSTMHGCPPSFLVALGPTQQDTAQPKNVSAPARALFIFLVKSSFGSLKKDMDKKKGGTSATGYTTQTN</sequence>
<evidence type="ECO:0000256" key="1">
    <source>
        <dbReference type="SAM" id="MobiDB-lite"/>
    </source>
</evidence>
<evidence type="ECO:0000313" key="3">
    <source>
        <dbReference type="Proteomes" id="UP001367508"/>
    </source>
</evidence>
<name>A0AAN9JGY6_CANGL</name>
<gene>
    <name evidence="2" type="ORF">VNO77_46254</name>
</gene>
<feature type="compositionally biased region" description="Polar residues" evidence="1">
    <location>
        <begin position="1"/>
        <end position="16"/>
    </location>
</feature>